<proteinExistence type="predicted"/>
<dbReference type="EMBL" id="GL890948">
    <property type="protein sequence ID" value="EGJ30720.1"/>
    <property type="molecule type" value="Genomic_DNA"/>
</dbReference>
<organism evidence="2 3">
    <name type="scientific">Moorena producens 3L</name>
    <dbReference type="NCBI Taxonomy" id="489825"/>
    <lineage>
        <taxon>Bacteria</taxon>
        <taxon>Bacillati</taxon>
        <taxon>Cyanobacteriota</taxon>
        <taxon>Cyanophyceae</taxon>
        <taxon>Coleofasciculales</taxon>
        <taxon>Coleofasciculaceae</taxon>
        <taxon>Moorena</taxon>
    </lineage>
</organism>
<feature type="region of interest" description="Disordered" evidence="1">
    <location>
        <begin position="19"/>
        <end position="42"/>
    </location>
</feature>
<evidence type="ECO:0000313" key="2">
    <source>
        <dbReference type="EMBL" id="EGJ30720.1"/>
    </source>
</evidence>
<protein>
    <submittedName>
        <fullName evidence="2">Uncharacterized protein</fullName>
    </submittedName>
</protein>
<dbReference type="Proteomes" id="UP000003959">
    <property type="component" value="Unassembled WGS sequence"/>
</dbReference>
<accession>F4XXP2</accession>
<sequence>MVFQLGEVQIFWVLGNREQGTGNREQGTGNSDPLHQDRKSTSKKTLYYNCEKRYKSFS</sequence>
<keyword evidence="3" id="KW-1185">Reference proteome</keyword>
<name>F4XXP2_9CYAN</name>
<evidence type="ECO:0000256" key="1">
    <source>
        <dbReference type="SAM" id="MobiDB-lite"/>
    </source>
</evidence>
<reference evidence="3" key="1">
    <citation type="journal article" date="2011" name="Proc. Natl. Acad. Sci. U.S.A.">
        <title>Genomic insights into the physiology and ecology of the marine filamentous cyanobacterium Lyngbya majuscula.</title>
        <authorList>
            <person name="Jones A.C."/>
            <person name="Monroe E.A."/>
            <person name="Podell S."/>
            <person name="Hess W.R."/>
            <person name="Klages S."/>
            <person name="Esquenazi E."/>
            <person name="Niessen S."/>
            <person name="Hoover H."/>
            <person name="Rothmann M."/>
            <person name="Lasken R.S."/>
            <person name="Yates J.R.III."/>
            <person name="Reinhardt R."/>
            <person name="Kube M."/>
            <person name="Burkart M.D."/>
            <person name="Allen E.E."/>
            <person name="Dorrestein P.C."/>
            <person name="Gerwick W.H."/>
            <person name="Gerwick L."/>
        </authorList>
    </citation>
    <scope>NUCLEOTIDE SEQUENCE [LARGE SCALE GENOMIC DNA]</scope>
    <source>
        <strain evidence="3">3L</strain>
    </source>
</reference>
<feature type="compositionally biased region" description="Polar residues" evidence="1">
    <location>
        <begin position="19"/>
        <end position="33"/>
    </location>
</feature>
<gene>
    <name evidence="2" type="ORF">LYNGBM3L_47410</name>
</gene>
<evidence type="ECO:0000313" key="3">
    <source>
        <dbReference type="Proteomes" id="UP000003959"/>
    </source>
</evidence>
<dbReference type="AlphaFoldDB" id="F4XXP2"/>
<dbReference type="HOGENOM" id="CLU_2974466_0_0_3"/>